<keyword evidence="5" id="KW-1185">Reference proteome</keyword>
<protein>
    <submittedName>
        <fullName evidence="4">Hemolysin-type calcium-binding repeat-containing protein</fullName>
    </submittedName>
</protein>
<reference evidence="4 5" key="1">
    <citation type="submission" date="2017-07" db="EMBL/GenBank/DDBJ databases">
        <authorList>
            <person name="Sun Z.S."/>
            <person name="Albrecht U."/>
            <person name="Echele G."/>
            <person name="Lee C.C."/>
        </authorList>
    </citation>
    <scope>NUCLEOTIDE SEQUENCE [LARGE SCALE GENOMIC DNA]</scope>
    <source>
        <strain evidence="4 5">DSM 14827</strain>
    </source>
</reference>
<keyword evidence="2" id="KW-0964">Secreted</keyword>
<organism evidence="4 5">
    <name type="scientific">Paracoccus seriniphilus</name>
    <dbReference type="NCBI Taxonomy" id="184748"/>
    <lineage>
        <taxon>Bacteria</taxon>
        <taxon>Pseudomonadati</taxon>
        <taxon>Pseudomonadota</taxon>
        <taxon>Alphaproteobacteria</taxon>
        <taxon>Rhodobacterales</taxon>
        <taxon>Paracoccaceae</taxon>
        <taxon>Paracoccus</taxon>
    </lineage>
</organism>
<dbReference type="AlphaFoldDB" id="A0A239PU60"/>
<evidence type="ECO:0000313" key="4">
    <source>
        <dbReference type="EMBL" id="SNT73841.1"/>
    </source>
</evidence>
<dbReference type="Proteomes" id="UP000198307">
    <property type="component" value="Unassembled WGS sequence"/>
</dbReference>
<dbReference type="InterPro" id="IPR018511">
    <property type="entry name" value="Hemolysin-typ_Ca-bd_CS"/>
</dbReference>
<accession>A0A239PU60</accession>
<feature type="compositionally biased region" description="Basic and acidic residues" evidence="3">
    <location>
        <begin position="519"/>
        <end position="530"/>
    </location>
</feature>
<feature type="compositionally biased region" description="Basic and acidic residues" evidence="3">
    <location>
        <begin position="458"/>
        <end position="469"/>
    </location>
</feature>
<evidence type="ECO:0000256" key="1">
    <source>
        <dbReference type="ARBA" id="ARBA00004613"/>
    </source>
</evidence>
<dbReference type="PRINTS" id="PR00313">
    <property type="entry name" value="CABNDNGRPT"/>
</dbReference>
<feature type="region of interest" description="Disordered" evidence="3">
    <location>
        <begin position="426"/>
        <end position="538"/>
    </location>
</feature>
<dbReference type="Gene3D" id="2.150.10.10">
    <property type="entry name" value="Serralysin-like metalloprotease, C-terminal"/>
    <property type="match status" value="3"/>
</dbReference>
<evidence type="ECO:0000313" key="5">
    <source>
        <dbReference type="Proteomes" id="UP000198307"/>
    </source>
</evidence>
<name>A0A239PU60_9RHOB</name>
<dbReference type="GO" id="GO:0005576">
    <property type="term" value="C:extracellular region"/>
    <property type="evidence" value="ECO:0007669"/>
    <property type="project" value="UniProtKB-SubCell"/>
</dbReference>
<dbReference type="RefSeq" id="WP_089344220.1">
    <property type="nucleotide sequence ID" value="NZ_CP067130.1"/>
</dbReference>
<dbReference type="PANTHER" id="PTHR38340">
    <property type="entry name" value="S-LAYER PROTEIN"/>
    <property type="match status" value="1"/>
</dbReference>
<dbReference type="SUPFAM" id="SSF51120">
    <property type="entry name" value="beta-Roll"/>
    <property type="match status" value="3"/>
</dbReference>
<dbReference type="Pfam" id="PF00353">
    <property type="entry name" value="HemolysinCabind"/>
    <property type="match status" value="4"/>
</dbReference>
<dbReference type="GO" id="GO:0005509">
    <property type="term" value="F:calcium ion binding"/>
    <property type="evidence" value="ECO:0007669"/>
    <property type="project" value="InterPro"/>
</dbReference>
<dbReference type="InterPro" id="IPR050557">
    <property type="entry name" value="RTX_toxin/Mannuronan_C5-epim"/>
</dbReference>
<evidence type="ECO:0000256" key="2">
    <source>
        <dbReference type="ARBA" id="ARBA00022525"/>
    </source>
</evidence>
<dbReference type="OrthoDB" id="7926438at2"/>
<evidence type="ECO:0000256" key="3">
    <source>
        <dbReference type="SAM" id="MobiDB-lite"/>
    </source>
</evidence>
<dbReference type="InterPro" id="IPR001343">
    <property type="entry name" value="Hemolysn_Ca-bd"/>
</dbReference>
<proteinExistence type="predicted"/>
<gene>
    <name evidence="4" type="ORF">SAMN05444959_10621</name>
</gene>
<sequence>MANNLPVVGMVLDASNSIDNLMARMSSAYDTLGFYSTSHPDWNYRTEEGDTKLAWREAWETLERFRSFRAGEDIEHDELTLYGLGTSAEGAVNETSTLSNVARLVATESNGLNYFKWELQEDESSVGSLGLRRYGPYNSYTTSQDWLWTSENGAFFEPTEMDLLPLLESGLGDEDWAFSVYLLSGDKTVTLGDQDDTIRTFYPSHYRSNNGYHPDEIDRSPTGMYKGGSVIDGGKGFDRLVYDDGGYYNSGLSVPRSNAQKFLRDDFEISVKGDPANHKITVTNTRLGWTDTVIGVEELEFAVAGTNTGSVRVNVTPVFTNGADVVDFNKLDFDELLERVGIGYPVDHGRGGKDHVRLPDDYHLGLDGLSMTSGETNNFNAGQGSDTVIGSAQQDFVRGGKGDDFLFGRRDADKLFGEDGDDWVEGNKGSDWVSGGAGNDSLYGGADDDFVEGGAGKDQLEGEDGKDTIHGGSGNDRLYGGDGKDKLEGGTGADLLKGDDGNDALRGGSGSDRLYGASGHDRLEGGRGDDELFGGTGKDTLDGGIGEDMLKGAAGADTFAFATTGQADGDVIIDFEHADGDRINLRKIDANTGLGGDQAFNLIDSAGFSETAQELRSWIKKGNTYIAGDTDGDGVADFRIMLEGKHDLVDADFLF</sequence>
<dbReference type="InterPro" id="IPR011049">
    <property type="entry name" value="Serralysin-like_metalloprot_C"/>
</dbReference>
<dbReference type="PANTHER" id="PTHR38340:SF1">
    <property type="entry name" value="S-LAYER PROTEIN"/>
    <property type="match status" value="1"/>
</dbReference>
<comment type="subcellular location">
    <subcellularLocation>
        <location evidence="1">Secreted</location>
    </subcellularLocation>
</comment>
<dbReference type="EMBL" id="FZQB01000006">
    <property type="protein sequence ID" value="SNT73841.1"/>
    <property type="molecule type" value="Genomic_DNA"/>
</dbReference>
<dbReference type="PROSITE" id="PS00330">
    <property type="entry name" value="HEMOLYSIN_CALCIUM"/>
    <property type="match status" value="3"/>
</dbReference>